<accession>A0A0F9F7I3</accession>
<dbReference type="GO" id="GO:0004594">
    <property type="term" value="F:pantothenate kinase activity"/>
    <property type="evidence" value="ECO:0007669"/>
    <property type="project" value="InterPro"/>
</dbReference>
<evidence type="ECO:0000256" key="11">
    <source>
        <dbReference type="ARBA" id="ARBA00038036"/>
    </source>
</evidence>
<dbReference type="NCBIfam" id="TIGR00671">
    <property type="entry name" value="baf"/>
    <property type="match status" value="1"/>
</dbReference>
<dbReference type="GO" id="GO:0015937">
    <property type="term" value="P:coenzyme A biosynthetic process"/>
    <property type="evidence" value="ECO:0007669"/>
    <property type="project" value="UniProtKB-KW"/>
</dbReference>
<evidence type="ECO:0000256" key="6">
    <source>
        <dbReference type="ARBA" id="ARBA00022741"/>
    </source>
</evidence>
<evidence type="ECO:0000256" key="10">
    <source>
        <dbReference type="ARBA" id="ARBA00022993"/>
    </source>
</evidence>
<dbReference type="PANTHER" id="PTHR34265:SF1">
    <property type="entry name" value="TYPE III PANTOTHENATE KINASE"/>
    <property type="match status" value="1"/>
</dbReference>
<comment type="similarity">
    <text evidence="11">Belongs to the type III pantothenate kinase family.</text>
</comment>
<evidence type="ECO:0000256" key="4">
    <source>
        <dbReference type="ARBA" id="ARBA00022490"/>
    </source>
</evidence>
<dbReference type="InterPro" id="IPR043129">
    <property type="entry name" value="ATPase_NBD"/>
</dbReference>
<evidence type="ECO:0000256" key="5">
    <source>
        <dbReference type="ARBA" id="ARBA00022679"/>
    </source>
</evidence>
<dbReference type="SUPFAM" id="SSF53067">
    <property type="entry name" value="Actin-like ATPase domain"/>
    <property type="match status" value="2"/>
</dbReference>
<keyword evidence="5" id="KW-0808">Transferase</keyword>
<dbReference type="Gene3D" id="3.30.420.40">
    <property type="match status" value="1"/>
</dbReference>
<dbReference type="HAMAP" id="MF_01274">
    <property type="entry name" value="Pantothen_kinase_3"/>
    <property type="match status" value="1"/>
</dbReference>
<keyword evidence="4" id="KW-0963">Cytoplasm</keyword>
<keyword evidence="6" id="KW-0547">Nucleotide-binding</keyword>
<dbReference type="InterPro" id="IPR004619">
    <property type="entry name" value="Type_III_PanK"/>
</dbReference>
<evidence type="ECO:0000313" key="13">
    <source>
        <dbReference type="EMBL" id="KKL47047.1"/>
    </source>
</evidence>
<comment type="cofactor">
    <cofactor evidence="1">
        <name>K(+)</name>
        <dbReference type="ChEBI" id="CHEBI:29103"/>
    </cofactor>
</comment>
<sequence>MNLVVDIGNSSGKAAIFNKDEIISTKQWEISDIPEVLEWLGPFPEIENSIISTVKKDDGGLKGEFELRGIRVLVLDEQTPLPLLNRYKTPATLGKDRLAAAVGANAKFPDQNLLIIDAGTAITIDFVSSGNEYMGGNISPGLSMRFRSLAEYTDNLPLLEKADEEVLLGDNTEAAIRAGIQWGIIFELDEYINRQKNRYPDLQVILTGGDSLFFDKKLKNSIFVDLNLNLLGLHRILDHNVVA</sequence>
<organism evidence="13">
    <name type="scientific">marine sediment metagenome</name>
    <dbReference type="NCBI Taxonomy" id="412755"/>
    <lineage>
        <taxon>unclassified sequences</taxon>
        <taxon>metagenomes</taxon>
        <taxon>ecological metagenomes</taxon>
    </lineage>
</organism>
<comment type="subunit">
    <text evidence="3">Homodimer.</text>
</comment>
<protein>
    <recommendedName>
        <fullName evidence="12">Type III pantothenate kinase</fullName>
    </recommendedName>
</protein>
<dbReference type="PANTHER" id="PTHR34265">
    <property type="entry name" value="TYPE III PANTOTHENATE KINASE"/>
    <property type="match status" value="1"/>
</dbReference>
<evidence type="ECO:0000256" key="8">
    <source>
        <dbReference type="ARBA" id="ARBA00022840"/>
    </source>
</evidence>
<reference evidence="13" key="1">
    <citation type="journal article" date="2015" name="Nature">
        <title>Complex archaea that bridge the gap between prokaryotes and eukaryotes.</title>
        <authorList>
            <person name="Spang A."/>
            <person name="Saw J.H."/>
            <person name="Jorgensen S.L."/>
            <person name="Zaremba-Niedzwiedzka K."/>
            <person name="Martijn J."/>
            <person name="Lind A.E."/>
            <person name="van Eijk R."/>
            <person name="Schleper C."/>
            <person name="Guy L."/>
            <person name="Ettema T.J."/>
        </authorList>
    </citation>
    <scope>NUCLEOTIDE SEQUENCE</scope>
</reference>
<dbReference type="CDD" id="cd24015">
    <property type="entry name" value="ASKHA_NBD_PanK-III"/>
    <property type="match status" value="1"/>
</dbReference>
<keyword evidence="7" id="KW-0418">Kinase</keyword>
<comment type="subcellular location">
    <subcellularLocation>
        <location evidence="2">Cytoplasm</location>
    </subcellularLocation>
</comment>
<dbReference type="EMBL" id="LAZR01033811">
    <property type="protein sequence ID" value="KKL47047.1"/>
    <property type="molecule type" value="Genomic_DNA"/>
</dbReference>
<gene>
    <name evidence="13" type="ORF">LCGC14_2339470</name>
</gene>
<keyword evidence="10" id="KW-0173">Coenzyme A biosynthesis</keyword>
<evidence type="ECO:0000256" key="2">
    <source>
        <dbReference type="ARBA" id="ARBA00004496"/>
    </source>
</evidence>
<dbReference type="Pfam" id="PF03309">
    <property type="entry name" value="Pan_kinase"/>
    <property type="match status" value="1"/>
</dbReference>
<dbReference type="GO" id="GO:0005737">
    <property type="term" value="C:cytoplasm"/>
    <property type="evidence" value="ECO:0007669"/>
    <property type="project" value="UniProtKB-SubCell"/>
</dbReference>
<evidence type="ECO:0000256" key="1">
    <source>
        <dbReference type="ARBA" id="ARBA00001958"/>
    </source>
</evidence>
<name>A0A0F9F7I3_9ZZZZ</name>
<dbReference type="AlphaFoldDB" id="A0A0F9F7I3"/>
<comment type="caution">
    <text evidence="13">The sequence shown here is derived from an EMBL/GenBank/DDBJ whole genome shotgun (WGS) entry which is preliminary data.</text>
</comment>
<evidence type="ECO:0000256" key="3">
    <source>
        <dbReference type="ARBA" id="ARBA00011738"/>
    </source>
</evidence>
<evidence type="ECO:0000256" key="9">
    <source>
        <dbReference type="ARBA" id="ARBA00022958"/>
    </source>
</evidence>
<evidence type="ECO:0000256" key="12">
    <source>
        <dbReference type="ARBA" id="ARBA00040883"/>
    </source>
</evidence>
<evidence type="ECO:0000256" key="7">
    <source>
        <dbReference type="ARBA" id="ARBA00022777"/>
    </source>
</evidence>
<keyword evidence="9" id="KW-0630">Potassium</keyword>
<dbReference type="GO" id="GO:0005524">
    <property type="term" value="F:ATP binding"/>
    <property type="evidence" value="ECO:0007669"/>
    <property type="project" value="UniProtKB-KW"/>
</dbReference>
<keyword evidence="8" id="KW-0067">ATP-binding</keyword>
<proteinExistence type="inferred from homology"/>